<evidence type="ECO:0000256" key="4">
    <source>
        <dbReference type="ARBA" id="ARBA00022603"/>
    </source>
</evidence>
<dbReference type="Pfam" id="PF14824">
    <property type="entry name" value="Sirohm_synth_M"/>
    <property type="match status" value="1"/>
</dbReference>
<dbReference type="EMBL" id="LK023319">
    <property type="protein sequence ID" value="CDS06399.1"/>
    <property type="molecule type" value="Genomic_DNA"/>
</dbReference>
<dbReference type="PIRSF" id="PIRSF036555">
    <property type="entry name" value="SUMT_yeast"/>
    <property type="match status" value="1"/>
</dbReference>
<dbReference type="UniPathway" id="UPA00262">
    <property type="reaction ID" value="UER00222"/>
</dbReference>
<organism evidence="21">
    <name type="scientific">Lichtheimia ramosa</name>
    <dbReference type="NCBI Taxonomy" id="688394"/>
    <lineage>
        <taxon>Eukaryota</taxon>
        <taxon>Fungi</taxon>
        <taxon>Fungi incertae sedis</taxon>
        <taxon>Mucoromycota</taxon>
        <taxon>Mucoromycotina</taxon>
        <taxon>Mucoromycetes</taxon>
        <taxon>Mucorales</taxon>
        <taxon>Lichtheimiaceae</taxon>
        <taxon>Lichtheimia</taxon>
    </lineage>
</organism>
<keyword evidence="8" id="KW-0560">Oxidoreductase</keyword>
<feature type="domain" description="Tetrapyrrole methylase" evidence="18">
    <location>
        <begin position="266"/>
        <end position="473"/>
    </location>
</feature>
<evidence type="ECO:0000256" key="7">
    <source>
        <dbReference type="ARBA" id="ARBA00022691"/>
    </source>
</evidence>
<dbReference type="GO" id="GO:0004851">
    <property type="term" value="F:uroporphyrin-III C-methyltransferase activity"/>
    <property type="evidence" value="ECO:0007669"/>
    <property type="project" value="UniProtKB-EC"/>
</dbReference>
<dbReference type="FunFam" id="3.40.1010.10:FF:000006">
    <property type="entry name" value="Siroheme synthase, putative"/>
    <property type="match status" value="1"/>
</dbReference>
<dbReference type="InterPro" id="IPR012066">
    <property type="entry name" value="Met1_fungi"/>
</dbReference>
<dbReference type="PANTHER" id="PTHR45790">
    <property type="entry name" value="SIROHEME SYNTHASE-RELATED"/>
    <property type="match status" value="1"/>
</dbReference>
<keyword evidence="3" id="KW-0169">Cobalamin biosynthesis</keyword>
<comment type="catalytic activity">
    <reaction evidence="14">
        <text>precorrin-2 + NAD(+) = sirohydrochlorin + NADH + 2 H(+)</text>
        <dbReference type="Rhea" id="RHEA:15613"/>
        <dbReference type="ChEBI" id="CHEBI:15378"/>
        <dbReference type="ChEBI" id="CHEBI:57540"/>
        <dbReference type="ChEBI" id="CHEBI:57945"/>
        <dbReference type="ChEBI" id="CHEBI:58351"/>
        <dbReference type="ChEBI" id="CHEBI:58827"/>
        <dbReference type="EC" id="1.3.1.76"/>
    </reaction>
</comment>
<dbReference type="NCBIfam" id="TIGR01470">
    <property type="entry name" value="cysG_Nterm"/>
    <property type="match status" value="1"/>
</dbReference>
<keyword evidence="5" id="KW-0028">Amino-acid biosynthesis</keyword>
<keyword evidence="7" id="KW-0949">S-adenosyl-L-methionine</keyword>
<dbReference type="NCBIfam" id="NF004790">
    <property type="entry name" value="PRK06136.1"/>
    <property type="match status" value="1"/>
</dbReference>
<dbReference type="GO" id="GO:0000103">
    <property type="term" value="P:sulfate assimilation"/>
    <property type="evidence" value="ECO:0007669"/>
    <property type="project" value="InterPro"/>
</dbReference>
<dbReference type="AlphaFoldDB" id="A0A077WGU6"/>
<dbReference type="Gene3D" id="1.10.3280.10">
    <property type="entry name" value="Siroheme synthase, domain 3"/>
    <property type="match status" value="1"/>
</dbReference>
<dbReference type="Pfam" id="PF14823">
    <property type="entry name" value="Sirohm_synth_C"/>
    <property type="match status" value="1"/>
</dbReference>
<evidence type="ECO:0000256" key="2">
    <source>
        <dbReference type="ARBA" id="ARBA00005879"/>
    </source>
</evidence>
<accession>A0A077WGU6</accession>
<gene>
    <name evidence="21" type="ORF">LRAMOSA08927</name>
</gene>
<feature type="domain" description="Siroheme synthase central" evidence="20">
    <location>
        <begin position="133"/>
        <end position="159"/>
    </location>
</feature>
<dbReference type="Pfam" id="PF13241">
    <property type="entry name" value="NAD_binding_7"/>
    <property type="match status" value="1"/>
</dbReference>
<evidence type="ECO:0000259" key="18">
    <source>
        <dbReference type="Pfam" id="PF00590"/>
    </source>
</evidence>
<keyword evidence="10" id="KW-0486">Methionine biosynthesis</keyword>
<dbReference type="InterPro" id="IPR036291">
    <property type="entry name" value="NAD(P)-bd_dom_sf"/>
</dbReference>
<reference evidence="21" key="1">
    <citation type="journal article" date="2014" name="Genome Announc.">
        <title>De novo whole-genome sequence and genome annotation of Lichtheimia ramosa.</title>
        <authorList>
            <person name="Linde J."/>
            <person name="Schwartze V."/>
            <person name="Binder U."/>
            <person name="Lass-Florl C."/>
            <person name="Voigt K."/>
            <person name="Horn F."/>
        </authorList>
    </citation>
    <scope>NUCLEOTIDE SEQUENCE</scope>
    <source>
        <strain evidence="21">JMRC FSU:6197</strain>
    </source>
</reference>
<dbReference type="NCBIfam" id="TIGR01469">
    <property type="entry name" value="cobA_cysG_Cterm"/>
    <property type="match status" value="1"/>
</dbReference>
<keyword evidence="13" id="KW-0511">Multifunctional enzyme</keyword>
<dbReference type="InterPro" id="IPR028162">
    <property type="entry name" value="Met8_C"/>
</dbReference>
<dbReference type="SUPFAM" id="SSF75615">
    <property type="entry name" value="Siroheme synthase middle domains-like"/>
    <property type="match status" value="1"/>
</dbReference>
<proteinExistence type="inferred from homology"/>
<dbReference type="CDD" id="cd11642">
    <property type="entry name" value="SUMT"/>
    <property type="match status" value="1"/>
</dbReference>
<feature type="domain" description="Siroheme biosynthesis protein Met8 C-terminal" evidence="19">
    <location>
        <begin position="162"/>
        <end position="226"/>
    </location>
</feature>
<dbReference type="GO" id="GO:0009086">
    <property type="term" value="P:methionine biosynthetic process"/>
    <property type="evidence" value="ECO:0007669"/>
    <property type="project" value="UniProtKB-KW"/>
</dbReference>
<dbReference type="Gene3D" id="3.40.1010.10">
    <property type="entry name" value="Cobalt-precorrin-4 Transmethylase, Domain 1"/>
    <property type="match status" value="1"/>
</dbReference>
<dbReference type="SUPFAM" id="SSF53790">
    <property type="entry name" value="Tetrapyrrole methylase"/>
    <property type="match status" value="1"/>
</dbReference>
<evidence type="ECO:0000256" key="8">
    <source>
        <dbReference type="ARBA" id="ARBA00023002"/>
    </source>
</evidence>
<dbReference type="GO" id="GO:0016829">
    <property type="term" value="F:lyase activity"/>
    <property type="evidence" value="ECO:0007669"/>
    <property type="project" value="UniProtKB-KW"/>
</dbReference>
<dbReference type="OrthoDB" id="508204at2759"/>
<comment type="catalytic activity">
    <reaction evidence="15">
        <text>uroporphyrinogen III + 2 S-adenosyl-L-methionine = precorrin-2 + 2 S-adenosyl-L-homocysteine + H(+)</text>
        <dbReference type="Rhea" id="RHEA:32459"/>
        <dbReference type="ChEBI" id="CHEBI:15378"/>
        <dbReference type="ChEBI" id="CHEBI:57308"/>
        <dbReference type="ChEBI" id="CHEBI:57856"/>
        <dbReference type="ChEBI" id="CHEBI:58827"/>
        <dbReference type="ChEBI" id="CHEBI:59789"/>
        <dbReference type="EC" id="2.1.1.107"/>
    </reaction>
</comment>
<dbReference type="GO" id="GO:0019354">
    <property type="term" value="P:siroheme biosynthetic process"/>
    <property type="evidence" value="ECO:0007669"/>
    <property type="project" value="UniProtKB-UniPathway"/>
</dbReference>
<sequence length="536" mass="57876">MYPLPRVPNPQGGASLMVAFQCKTKRALVVGNNAIAASRVLALLEADAAVSLIGDQDTMCTELLYRIEHQQVSWLGEQCHEDLVDQHDLVFVCLSDRNVAKTIAMACRSRRVPVNVTDNNDLCDFFMTSTYRDQSLQVAVSTNGQASKLSNRIRRHIASSLPANLGDAVRRMGVLRQKVRQSDPSAAASSRRMKWLAQICEYWSMDRLAQLSDRDMEDLLEAYHQDEGYESLGTAGRIASLGAPPTPATITTTTTTTSSSSTRTGTITLVGAGPGDPDLLTMAAHKAIQNADLVLADKIVPAEVIALVKCDLKIARKFPGNADAAQQEFNAMALEALKQGKNVVRLKQGDPFLFGRGGEEALFFRKHGYTTDIIPGISSSVAAPLLTGIPLTHRSVASQFLVTTGTGARNSPAPLPTFDPHRTDVFLMAIHRLSALTESLIDSQKYPSDIPCAIVERASCPDQRVIWGKLKDIAQVLDSVGGSRPPGLLIVGYAINVLKHENHGDEGVANTLLTASGSCMQDAGNLLQLHDPENVC</sequence>
<dbReference type="PANTHER" id="PTHR45790:SF6">
    <property type="entry name" value="UROPORPHYRINOGEN-III C-METHYLTRANSFERASE"/>
    <property type="match status" value="1"/>
</dbReference>
<evidence type="ECO:0000256" key="17">
    <source>
        <dbReference type="SAM" id="MobiDB-lite"/>
    </source>
</evidence>
<evidence type="ECO:0000256" key="11">
    <source>
        <dbReference type="ARBA" id="ARBA00023239"/>
    </source>
</evidence>
<evidence type="ECO:0000256" key="6">
    <source>
        <dbReference type="ARBA" id="ARBA00022679"/>
    </source>
</evidence>
<feature type="region of interest" description="Disordered" evidence="17">
    <location>
        <begin position="240"/>
        <end position="264"/>
    </location>
</feature>
<dbReference type="SUPFAM" id="SSF51735">
    <property type="entry name" value="NAD(P)-binding Rossmann-fold domains"/>
    <property type="match status" value="1"/>
</dbReference>
<dbReference type="InterPro" id="IPR050161">
    <property type="entry name" value="Siro_Cobalamin_biosynth"/>
</dbReference>
<keyword evidence="12" id="KW-0627">Porphyrin biosynthesis</keyword>
<evidence type="ECO:0000256" key="9">
    <source>
        <dbReference type="ARBA" id="ARBA00023027"/>
    </source>
</evidence>
<dbReference type="InterPro" id="IPR000878">
    <property type="entry name" value="4pyrrol_Mease"/>
</dbReference>
<evidence type="ECO:0000259" key="19">
    <source>
        <dbReference type="Pfam" id="PF14823"/>
    </source>
</evidence>
<evidence type="ECO:0000256" key="16">
    <source>
        <dbReference type="ARBA" id="ARBA00055636"/>
    </source>
</evidence>
<comment type="function">
    <text evidence="16">Siroheme synthase involved in methionine biosynthesis.</text>
</comment>
<evidence type="ECO:0000256" key="5">
    <source>
        <dbReference type="ARBA" id="ARBA00022605"/>
    </source>
</evidence>
<protein>
    <submittedName>
        <fullName evidence="21">Uncharacterized protein</fullName>
    </submittedName>
</protein>
<keyword evidence="11" id="KW-0456">Lyase</keyword>
<dbReference type="InterPro" id="IPR014776">
    <property type="entry name" value="4pyrrole_Mease_sub2"/>
</dbReference>
<evidence type="ECO:0000256" key="12">
    <source>
        <dbReference type="ARBA" id="ARBA00023244"/>
    </source>
</evidence>
<feature type="compositionally biased region" description="Low complexity" evidence="17">
    <location>
        <begin position="248"/>
        <end position="264"/>
    </location>
</feature>
<dbReference type="InterPro" id="IPR028281">
    <property type="entry name" value="Sirohaem_synthase_central"/>
</dbReference>
<keyword evidence="4" id="KW-0489">Methyltransferase</keyword>
<dbReference type="InterPro" id="IPR006366">
    <property type="entry name" value="CobA/CysG_C"/>
</dbReference>
<dbReference type="FunFam" id="3.30.950.10:FF:000005">
    <property type="entry name" value="Uroporphyrin-III c-methyltransferase, putative"/>
    <property type="match status" value="1"/>
</dbReference>
<evidence type="ECO:0000256" key="10">
    <source>
        <dbReference type="ARBA" id="ARBA00023167"/>
    </source>
</evidence>
<evidence type="ECO:0000256" key="13">
    <source>
        <dbReference type="ARBA" id="ARBA00023268"/>
    </source>
</evidence>
<evidence type="ECO:0000259" key="20">
    <source>
        <dbReference type="Pfam" id="PF14824"/>
    </source>
</evidence>
<comment type="similarity">
    <text evidence="2">Belongs to the precorrin methyltransferase family.</text>
</comment>
<evidence type="ECO:0000256" key="14">
    <source>
        <dbReference type="ARBA" id="ARBA00047561"/>
    </source>
</evidence>
<dbReference type="Gene3D" id="3.40.50.720">
    <property type="entry name" value="NAD(P)-binding Rossmann-like Domain"/>
    <property type="match status" value="1"/>
</dbReference>
<keyword evidence="6" id="KW-0808">Transferase</keyword>
<evidence type="ECO:0000256" key="15">
    <source>
        <dbReference type="ARBA" id="ARBA00052360"/>
    </source>
</evidence>
<dbReference type="InterPro" id="IPR006367">
    <property type="entry name" value="Sirohaem_synthase_N"/>
</dbReference>
<evidence type="ECO:0000256" key="3">
    <source>
        <dbReference type="ARBA" id="ARBA00022573"/>
    </source>
</evidence>
<evidence type="ECO:0000256" key="1">
    <source>
        <dbReference type="ARBA" id="ARBA00005010"/>
    </source>
</evidence>
<dbReference type="InterPro" id="IPR035996">
    <property type="entry name" value="4pyrrol_Methylase_sf"/>
</dbReference>
<dbReference type="InterPro" id="IPR014777">
    <property type="entry name" value="4pyrrole_Mease_sub1"/>
</dbReference>
<dbReference type="Pfam" id="PF00590">
    <property type="entry name" value="TP_methylase"/>
    <property type="match status" value="1"/>
</dbReference>
<name>A0A077WGU6_9FUNG</name>
<keyword evidence="9" id="KW-0520">NAD</keyword>
<dbReference type="GO" id="GO:0043115">
    <property type="term" value="F:precorrin-2 dehydrogenase activity"/>
    <property type="evidence" value="ECO:0007669"/>
    <property type="project" value="UniProtKB-EC"/>
</dbReference>
<dbReference type="Gene3D" id="3.30.950.10">
    <property type="entry name" value="Methyltransferase, Cobalt-precorrin-4 Transmethylase, Domain 2"/>
    <property type="match status" value="1"/>
</dbReference>
<evidence type="ECO:0000313" key="21">
    <source>
        <dbReference type="EMBL" id="CDS06399.1"/>
    </source>
</evidence>
<comment type="pathway">
    <text evidence="1">Porphyrin-containing compound metabolism; siroheme biosynthesis; sirohydrochlorin from precorrin-2: step 1/1.</text>
</comment>
<dbReference type="GO" id="GO:0032259">
    <property type="term" value="P:methylation"/>
    <property type="evidence" value="ECO:0007669"/>
    <property type="project" value="UniProtKB-KW"/>
</dbReference>